<dbReference type="Pfam" id="PF00593">
    <property type="entry name" value="TonB_dep_Rec_b-barrel"/>
    <property type="match status" value="1"/>
</dbReference>
<evidence type="ECO:0000313" key="13">
    <source>
        <dbReference type="EMBL" id="GAC11360.1"/>
    </source>
</evidence>
<keyword evidence="5 9" id="KW-0798">TonB box</keyword>
<feature type="domain" description="TonB-dependent receptor-like beta-barrel" evidence="11">
    <location>
        <begin position="238"/>
        <end position="708"/>
    </location>
</feature>
<protein>
    <submittedName>
        <fullName evidence="13">Iron complex outermembrane recepter protein</fullName>
    </submittedName>
</protein>
<dbReference type="InterPro" id="IPR012910">
    <property type="entry name" value="Plug_dom"/>
</dbReference>
<dbReference type="Proteomes" id="UP000006320">
    <property type="component" value="Unassembled WGS sequence"/>
</dbReference>
<keyword evidence="10" id="KW-0732">Signal</keyword>
<sequence>MKRSLLATSIALTMFSAIAQETPNNKAIETVTIYGNQLKAQEATGAAQYIGEQDLEKFAYTDIQRIIRQAPGVSLQVEDGYGLRPNISIRGVATERSGRITLLEDNVLIAPAPYSAPSAYYFPTAGRMSAFEVVKGPAAITQGPYTIGGAINMLSTPIPNTQSGQVTLEAGQDATYRAHATIGGKNDNGFGYLLEAHQWQSDGFQDIDRSSNDTGLDVTDLTMKLAYAPKNSRHSVELKLQYTDQDSEQSYLGLTDADFANDAQRRYGLSALDNISTEHTQVMLNYAFQINKELNFTAVAYNNTHERDWFKTEGIDLDGSDNAQDYSRTSWSNVISAINNNEAIGETSVAMLQGILDGTIDTEAGSIQLRSNSREYYSRGIQFGLNWNKQFGDAKHHIEFGVRLHEDEEDRLQRNSTYQQVDGQLLLSDLGELGNAGNRVQDADALAVHVYDRIELGDWVFTPGLRFEDISQSRTRYTNGADRVFRDDRENDTTVLLPGLGVLYKIDSNLNLIAGAHKGFTAPSNSPGAKEEEAVNYELGFRYNNDAFNAELVYFLSDYDNIVGVCTASSGSDCEIGDAFNGDAATVQGIEFLLKTELGQFNGIRIPFNLTYSYIDSEFDTDISGTDFFGDVSAGDSIPYIPESQGQVTLGLEGDKWATYLNAVFVDSVCTRASCDAFEATDSSFILDLSGSYNVNADLRVFARIENLTDEEDIVSRQPYGARPNKSRTASVGITYSF</sequence>
<keyword evidence="6 8" id="KW-0472">Membrane</keyword>
<dbReference type="Gene3D" id="2.170.130.10">
    <property type="entry name" value="TonB-dependent receptor, plug domain"/>
    <property type="match status" value="1"/>
</dbReference>
<dbReference type="PANTHER" id="PTHR30442">
    <property type="entry name" value="IRON III DICITRATE TRANSPORT PROTEIN FECA"/>
    <property type="match status" value="1"/>
</dbReference>
<feature type="domain" description="TonB-dependent receptor plug" evidence="12">
    <location>
        <begin position="40"/>
        <end position="150"/>
    </location>
</feature>
<evidence type="ECO:0000256" key="1">
    <source>
        <dbReference type="ARBA" id="ARBA00004571"/>
    </source>
</evidence>
<dbReference type="InterPro" id="IPR039426">
    <property type="entry name" value="TonB-dep_rcpt-like"/>
</dbReference>
<evidence type="ECO:0000256" key="3">
    <source>
        <dbReference type="ARBA" id="ARBA00022452"/>
    </source>
</evidence>
<comment type="subcellular location">
    <subcellularLocation>
        <location evidence="1 8">Cell outer membrane</location>
        <topology evidence="1 8">Multi-pass membrane protein</topology>
    </subcellularLocation>
</comment>
<keyword evidence="4 8" id="KW-0812">Transmembrane</keyword>
<evidence type="ECO:0000259" key="11">
    <source>
        <dbReference type="Pfam" id="PF00593"/>
    </source>
</evidence>
<evidence type="ECO:0000256" key="4">
    <source>
        <dbReference type="ARBA" id="ARBA00022692"/>
    </source>
</evidence>
<evidence type="ECO:0000313" key="14">
    <source>
        <dbReference type="Proteomes" id="UP000006320"/>
    </source>
</evidence>
<dbReference type="Pfam" id="PF07715">
    <property type="entry name" value="Plug"/>
    <property type="match status" value="1"/>
</dbReference>
<dbReference type="InterPro" id="IPR036942">
    <property type="entry name" value="Beta-barrel_TonB_sf"/>
</dbReference>
<dbReference type="PANTHER" id="PTHR30442:SF0">
    <property type="entry name" value="FE(3+) DICITRATE TRANSPORT PROTEIN FECA"/>
    <property type="match status" value="1"/>
</dbReference>
<keyword evidence="2 8" id="KW-0813">Transport</keyword>
<feature type="chain" id="PRO_5043999709" evidence="10">
    <location>
        <begin position="20"/>
        <end position="738"/>
    </location>
</feature>
<dbReference type="GO" id="GO:0033214">
    <property type="term" value="P:siderophore-iron import into cell"/>
    <property type="evidence" value="ECO:0007669"/>
    <property type="project" value="TreeGrafter"/>
</dbReference>
<proteinExistence type="inferred from homology"/>
<dbReference type="AlphaFoldDB" id="A0AAV3V3H0"/>
<organism evidence="13 14">
    <name type="scientific">Paraglaciecola chathamensis S18K6</name>
    <dbReference type="NCBI Taxonomy" id="1127672"/>
    <lineage>
        <taxon>Bacteria</taxon>
        <taxon>Pseudomonadati</taxon>
        <taxon>Pseudomonadota</taxon>
        <taxon>Gammaproteobacteria</taxon>
        <taxon>Alteromonadales</taxon>
        <taxon>Alteromonadaceae</taxon>
        <taxon>Paraglaciecola</taxon>
    </lineage>
</organism>
<dbReference type="SUPFAM" id="SSF56935">
    <property type="entry name" value="Porins"/>
    <property type="match status" value="1"/>
</dbReference>
<keyword evidence="7 8" id="KW-0998">Cell outer membrane</keyword>
<evidence type="ECO:0000256" key="7">
    <source>
        <dbReference type="ARBA" id="ARBA00023237"/>
    </source>
</evidence>
<feature type="signal peptide" evidence="10">
    <location>
        <begin position="1"/>
        <end position="19"/>
    </location>
</feature>
<evidence type="ECO:0000256" key="9">
    <source>
        <dbReference type="RuleBase" id="RU003357"/>
    </source>
</evidence>
<comment type="caution">
    <text evidence="13">The sequence shown here is derived from an EMBL/GenBank/DDBJ whole genome shotgun (WGS) entry which is preliminary data.</text>
</comment>
<dbReference type="PROSITE" id="PS52016">
    <property type="entry name" value="TONB_DEPENDENT_REC_3"/>
    <property type="match status" value="1"/>
</dbReference>
<name>A0AAV3V3H0_9ALTE</name>
<dbReference type="InterPro" id="IPR000531">
    <property type="entry name" value="Beta-barrel_TonB"/>
</dbReference>
<dbReference type="InterPro" id="IPR037066">
    <property type="entry name" value="Plug_dom_sf"/>
</dbReference>
<evidence type="ECO:0000256" key="2">
    <source>
        <dbReference type="ARBA" id="ARBA00022448"/>
    </source>
</evidence>
<dbReference type="EMBL" id="BAEM01000042">
    <property type="protein sequence ID" value="GAC11360.1"/>
    <property type="molecule type" value="Genomic_DNA"/>
</dbReference>
<evidence type="ECO:0000256" key="8">
    <source>
        <dbReference type="PROSITE-ProRule" id="PRU01360"/>
    </source>
</evidence>
<gene>
    <name evidence="13" type="ORF">GCHA_3429</name>
</gene>
<keyword evidence="3 8" id="KW-1134">Transmembrane beta strand</keyword>
<dbReference type="Gene3D" id="2.40.170.20">
    <property type="entry name" value="TonB-dependent receptor, beta-barrel domain"/>
    <property type="match status" value="1"/>
</dbReference>
<comment type="similarity">
    <text evidence="8 9">Belongs to the TonB-dependent receptor family.</text>
</comment>
<accession>A0AAV3V3H0</accession>
<evidence type="ECO:0000256" key="10">
    <source>
        <dbReference type="SAM" id="SignalP"/>
    </source>
</evidence>
<evidence type="ECO:0000256" key="5">
    <source>
        <dbReference type="ARBA" id="ARBA00023077"/>
    </source>
</evidence>
<dbReference type="RefSeq" id="WP_007990088.1">
    <property type="nucleotide sequence ID" value="NZ_BAEM01000042.1"/>
</dbReference>
<dbReference type="GO" id="GO:0009279">
    <property type="term" value="C:cell outer membrane"/>
    <property type="evidence" value="ECO:0007669"/>
    <property type="project" value="UniProtKB-SubCell"/>
</dbReference>
<reference evidence="13 14" key="1">
    <citation type="journal article" date="2017" name="Antonie Van Leeuwenhoek">
        <title>Rhizobium rhizosphaerae sp. nov., a novel species isolated from rice rhizosphere.</title>
        <authorList>
            <person name="Zhao J.J."/>
            <person name="Zhang J."/>
            <person name="Zhang R.J."/>
            <person name="Zhang C.W."/>
            <person name="Yin H.Q."/>
            <person name="Zhang X.X."/>
        </authorList>
    </citation>
    <scope>NUCLEOTIDE SEQUENCE [LARGE SCALE GENOMIC DNA]</scope>
    <source>
        <strain evidence="13 14">S18K6</strain>
    </source>
</reference>
<evidence type="ECO:0000259" key="12">
    <source>
        <dbReference type="Pfam" id="PF07715"/>
    </source>
</evidence>
<evidence type="ECO:0000256" key="6">
    <source>
        <dbReference type="ARBA" id="ARBA00023136"/>
    </source>
</evidence>